<dbReference type="Proteomes" id="UP001060085">
    <property type="component" value="Linkage Group LG02"/>
</dbReference>
<dbReference type="EMBL" id="CM044702">
    <property type="protein sequence ID" value="KAI5677723.1"/>
    <property type="molecule type" value="Genomic_DNA"/>
</dbReference>
<evidence type="ECO:0000313" key="1">
    <source>
        <dbReference type="EMBL" id="KAI5677723.1"/>
    </source>
</evidence>
<comment type="caution">
    <text evidence="1">The sequence shown here is derived from an EMBL/GenBank/DDBJ whole genome shotgun (WGS) entry which is preliminary data.</text>
</comment>
<proteinExistence type="predicted"/>
<gene>
    <name evidence="1" type="ORF">M9H77_08673</name>
</gene>
<accession>A0ACC0BYE7</accession>
<name>A0ACC0BYE7_CATRO</name>
<reference evidence="2" key="1">
    <citation type="journal article" date="2023" name="Nat. Plants">
        <title>Single-cell RNA sequencing provides a high-resolution roadmap for understanding the multicellular compartmentation of specialized metabolism.</title>
        <authorList>
            <person name="Sun S."/>
            <person name="Shen X."/>
            <person name="Li Y."/>
            <person name="Li Y."/>
            <person name="Wang S."/>
            <person name="Li R."/>
            <person name="Zhang H."/>
            <person name="Shen G."/>
            <person name="Guo B."/>
            <person name="Wei J."/>
            <person name="Xu J."/>
            <person name="St-Pierre B."/>
            <person name="Chen S."/>
            <person name="Sun C."/>
        </authorList>
    </citation>
    <scope>NUCLEOTIDE SEQUENCE [LARGE SCALE GENOMIC DNA]</scope>
</reference>
<sequence length="348" mass="38937">MTNSNNPNPTPQSEPNDQNTRLQELKQFDESKIGVKGLVDRGLNAIPSIFVHPNLPDPYPGSSSTNQSDPKPKIPVIDFSAPRWTVIDQVRQAAATLGFFQIINHSVPLASINKILESMKQFYELPESVKREYYHRDVTRGASSSTNFDLYQSKAVRTRPDPPLWEHVPETCREAVMEWDKQVLEISDELMGILCEGLGLRLGNGNSNKLKEMSCLQGRAMHTDPGVLTVLVQNEVPGLQVKVAEQWVDVEPVAGAIVINIGDILQIMSNDVYKSVEHRVLANPLNDARVSVAVFMNPGLRENLFGPLPELVSAENPALYRQFTLADYMTRFFSKELDGKTLTDYYSI</sequence>
<protein>
    <submittedName>
        <fullName evidence="1">Uncharacterized protein</fullName>
    </submittedName>
</protein>
<evidence type="ECO:0000313" key="2">
    <source>
        <dbReference type="Proteomes" id="UP001060085"/>
    </source>
</evidence>
<organism evidence="1 2">
    <name type="scientific">Catharanthus roseus</name>
    <name type="common">Madagascar periwinkle</name>
    <name type="synonym">Vinca rosea</name>
    <dbReference type="NCBI Taxonomy" id="4058"/>
    <lineage>
        <taxon>Eukaryota</taxon>
        <taxon>Viridiplantae</taxon>
        <taxon>Streptophyta</taxon>
        <taxon>Embryophyta</taxon>
        <taxon>Tracheophyta</taxon>
        <taxon>Spermatophyta</taxon>
        <taxon>Magnoliopsida</taxon>
        <taxon>eudicotyledons</taxon>
        <taxon>Gunneridae</taxon>
        <taxon>Pentapetalae</taxon>
        <taxon>asterids</taxon>
        <taxon>lamiids</taxon>
        <taxon>Gentianales</taxon>
        <taxon>Apocynaceae</taxon>
        <taxon>Rauvolfioideae</taxon>
        <taxon>Vinceae</taxon>
        <taxon>Catharanthinae</taxon>
        <taxon>Catharanthus</taxon>
    </lineage>
</organism>
<keyword evidence="2" id="KW-1185">Reference proteome</keyword>